<dbReference type="EMBL" id="AP017313">
    <property type="protein sequence ID" value="BAU52770.1"/>
    <property type="molecule type" value="Genomic_DNA"/>
</dbReference>
<protein>
    <submittedName>
        <fullName evidence="1">Anaphase-promoting complex, cyclosome, subunit 3</fullName>
    </submittedName>
</protein>
<dbReference type="InterPro" id="IPR011990">
    <property type="entry name" value="TPR-like_helical_dom_sf"/>
</dbReference>
<dbReference type="AlphaFoldDB" id="A0A110B172"/>
<dbReference type="SUPFAM" id="SSF48452">
    <property type="entry name" value="TPR-like"/>
    <property type="match status" value="1"/>
</dbReference>
<evidence type="ECO:0000313" key="1">
    <source>
        <dbReference type="EMBL" id="BAU52770.1"/>
    </source>
</evidence>
<dbReference type="Proteomes" id="UP000218263">
    <property type="component" value="Chromosome"/>
</dbReference>
<dbReference type="PIRSF" id="PIRSF030959">
    <property type="entry name" value="UCP030959"/>
    <property type="match status" value="1"/>
</dbReference>
<dbReference type="Pfam" id="PF13176">
    <property type="entry name" value="TPR_7"/>
    <property type="match status" value="1"/>
</dbReference>
<name>A0A110B172_9SPHI</name>
<dbReference type="KEGG" id="mgot:MgSA37_00933"/>
<reference evidence="1 2" key="1">
    <citation type="submission" date="2015-12" db="EMBL/GenBank/DDBJ databases">
        <title>Genome sequence of Mucilaginibacter gotjawali.</title>
        <authorList>
            <person name="Lee J.S."/>
            <person name="Lee K.C."/>
            <person name="Kim K.K."/>
            <person name="Lee B.W."/>
        </authorList>
    </citation>
    <scope>NUCLEOTIDE SEQUENCE [LARGE SCALE GENOMIC DNA]</scope>
    <source>
        <strain evidence="1 2">SA3-7</strain>
    </source>
</reference>
<evidence type="ECO:0000313" key="2">
    <source>
        <dbReference type="Proteomes" id="UP000218263"/>
    </source>
</evidence>
<organism evidence="1 2">
    <name type="scientific">Mucilaginibacter gotjawali</name>
    <dbReference type="NCBI Taxonomy" id="1550579"/>
    <lineage>
        <taxon>Bacteria</taxon>
        <taxon>Pseudomonadati</taxon>
        <taxon>Bacteroidota</taxon>
        <taxon>Sphingobacteriia</taxon>
        <taxon>Sphingobacteriales</taxon>
        <taxon>Sphingobacteriaceae</taxon>
        <taxon>Mucilaginibacter</taxon>
    </lineage>
</organism>
<dbReference type="InterPro" id="IPR019734">
    <property type="entry name" value="TPR_rpt"/>
</dbReference>
<dbReference type="InterPro" id="IPR014562">
    <property type="entry name" value="UCP030959_TPR_rpt-cont"/>
</dbReference>
<accession>A0A110B172</accession>
<gene>
    <name evidence="1" type="ORF">MgSA37_00933</name>
</gene>
<sequence>MYFQNYYYIIVGLQIFCGIHSYRRGTLSRWVFLIAFLPLIGSLYYLYSEVINNKSTFRPLNKPTIDIGATINPGGRIKKLEEELQFTNTFANKVKLADAYLAAGQTDKAIDLYRSSLTGAFDENEHVMAQLIIAYYAQQRYEEVIPLAKKLYKLPQFARSKAHLLFAKSLENLGKTEEAEAEFKAMKGRYSYFEQRYEYGLFLMRQERDDDAWQIFTDMLAEEPHLGSVEKKSNRVWLGKARDELRKITPTQKAV</sequence>
<keyword evidence="2" id="KW-1185">Reference proteome</keyword>
<dbReference type="OrthoDB" id="794036at2"/>
<dbReference type="Gene3D" id="1.25.40.10">
    <property type="entry name" value="Tetratricopeptide repeat domain"/>
    <property type="match status" value="1"/>
</dbReference>
<dbReference type="RefSeq" id="WP_096350057.1">
    <property type="nucleotide sequence ID" value="NZ_AP017313.1"/>
</dbReference>
<proteinExistence type="predicted"/>